<dbReference type="GO" id="GO:0004534">
    <property type="term" value="F:5'-3' RNA exonuclease activity"/>
    <property type="evidence" value="ECO:0007669"/>
    <property type="project" value="TreeGrafter"/>
</dbReference>
<dbReference type="Gene3D" id="3.20.20.140">
    <property type="entry name" value="Metal-dependent hydrolases"/>
    <property type="match status" value="1"/>
</dbReference>
<gene>
    <name evidence="2" type="ordered locus">Slip_0781</name>
</gene>
<dbReference type="KEGG" id="slp:Slip_0781"/>
<dbReference type="CDD" id="cd07432">
    <property type="entry name" value="PHP_HisPPase"/>
    <property type="match status" value="1"/>
</dbReference>
<dbReference type="PANTHER" id="PTHR42924">
    <property type="entry name" value="EXONUCLEASE"/>
    <property type="match status" value="1"/>
</dbReference>
<dbReference type="SUPFAM" id="SSF89550">
    <property type="entry name" value="PHP domain-like"/>
    <property type="match status" value="1"/>
</dbReference>
<dbReference type="Pfam" id="PF02811">
    <property type="entry name" value="PHP"/>
    <property type="match status" value="1"/>
</dbReference>
<protein>
    <submittedName>
        <fullName evidence="2">PHP domain protein</fullName>
    </submittedName>
</protein>
<proteinExistence type="predicted"/>
<dbReference type="eggNOG" id="COG0613">
    <property type="taxonomic scope" value="Bacteria"/>
</dbReference>
<dbReference type="AlphaFoldDB" id="D7CLH6"/>
<dbReference type="Proteomes" id="UP000000378">
    <property type="component" value="Chromosome"/>
</dbReference>
<dbReference type="RefSeq" id="WP_013174963.1">
    <property type="nucleotide sequence ID" value="NC_014220.1"/>
</dbReference>
<dbReference type="InterPro" id="IPR003141">
    <property type="entry name" value="Pol/His_phosphatase_N"/>
</dbReference>
<organism evidence="2 3">
    <name type="scientific">Syntrophothermus lipocalidus (strain DSM 12680 / TGB-C1)</name>
    <dbReference type="NCBI Taxonomy" id="643648"/>
    <lineage>
        <taxon>Bacteria</taxon>
        <taxon>Bacillati</taxon>
        <taxon>Bacillota</taxon>
        <taxon>Clostridia</taxon>
        <taxon>Eubacteriales</taxon>
        <taxon>Syntrophomonadaceae</taxon>
        <taxon>Syntrophothermus</taxon>
    </lineage>
</organism>
<dbReference type="InterPro" id="IPR016195">
    <property type="entry name" value="Pol/histidinol_Pase-like"/>
</dbReference>
<evidence type="ECO:0000313" key="3">
    <source>
        <dbReference type="Proteomes" id="UP000000378"/>
    </source>
</evidence>
<dbReference type="HOGENOM" id="CLU_796762_0_0_9"/>
<reference evidence="3" key="1">
    <citation type="journal article" date="2010" name="Stand. Genomic Sci.">
        <title>Complete genome sequence of Syntrophothermus lipocalidus type strain (TGB-C1T).</title>
        <authorList>
            <consortium name="US DOE Joint Genome Institute (JGI-PGF)"/>
            <person name="Djao O."/>
            <person name="Zhang X."/>
            <person name="Lucas S."/>
            <person name="Lapidus A."/>
            <person name="Glavina Del Rio T."/>
            <person name="Nolan M."/>
            <person name="Tice H."/>
            <person name="Cheng J."/>
            <person name="Han C."/>
            <person name="Tapia R."/>
            <person name="Goodwin L."/>
            <person name="Pitluck S."/>
            <person name="Liolios K."/>
            <person name="Ivanova N."/>
            <person name="Mavromatis K."/>
            <person name="Mikhailova N."/>
            <person name="Ovchinnikova G."/>
            <person name="Pati A."/>
            <person name="Brambilla E."/>
            <person name="Chen A."/>
            <person name="Palaniappan K."/>
            <person name="Land M."/>
            <person name="Hauser L."/>
            <person name="Chang Y."/>
            <person name="Jeffries C."/>
            <person name="Rohde M."/>
            <person name="Sikorski J."/>
            <person name="Spring S."/>
            <person name="Goker M."/>
            <person name="Detter J."/>
            <person name="Woyke T."/>
            <person name="Bristow J."/>
            <person name="Eisen J."/>
            <person name="Markowitz V."/>
            <person name="Hugenholtz P."/>
            <person name="Kyrpides N."/>
            <person name="Klenk H."/>
        </authorList>
    </citation>
    <scope>NUCLEOTIDE SEQUENCE [LARGE SCALE GENOMIC DNA]</scope>
    <source>
        <strain evidence="3">DSM 12680 / TGB-C1</strain>
    </source>
</reference>
<dbReference type="PANTHER" id="PTHR42924:SF3">
    <property type="entry name" value="POLYMERASE_HISTIDINOL PHOSPHATASE N-TERMINAL DOMAIN-CONTAINING PROTEIN"/>
    <property type="match status" value="1"/>
</dbReference>
<dbReference type="SMART" id="SM00481">
    <property type="entry name" value="POLIIIAc"/>
    <property type="match status" value="1"/>
</dbReference>
<sequence length="348" mass="39350">MYEYVGNIHLHTEYSDGSGSVDRVVEAAARAGLDFIVITDHNTLRAKEEEGYHKGVLVLVGMELNYRCNHYLVLNVSEPVPSNDKDPQAIIDEVRNKGGIGFIAHPVEKGSPFYEKGLTYPWTQWDANGFTGIEIWNRLSQWRDGLQSVGKAAYLTVVNPHAALVGPYQEVLSRWDELLRQGMVVAIGGSDCHGVNLKLGPVKLGIDDYYLAFRSVNTHILSHRPLVGKLETDAMVVYDCLVKGSCFIAYDFFLPSRGFLFWAQDRHQTALMGQSIACKPELSLYARTAFPARVDVIRDGAVCWRSYGRYHSFKVDMSGVYRVEVWHELRGRFRPWIYSNPIFVVPQD</sequence>
<evidence type="ECO:0000259" key="1">
    <source>
        <dbReference type="SMART" id="SM00481"/>
    </source>
</evidence>
<dbReference type="InterPro" id="IPR052018">
    <property type="entry name" value="PHP_domain"/>
</dbReference>
<name>D7CLH6_SYNLT</name>
<accession>D7CLH6</accession>
<dbReference type="GO" id="GO:0035312">
    <property type="term" value="F:5'-3' DNA exonuclease activity"/>
    <property type="evidence" value="ECO:0007669"/>
    <property type="project" value="TreeGrafter"/>
</dbReference>
<dbReference type="NCBIfam" id="NF038032">
    <property type="entry name" value="CehA_McbA_metalo"/>
    <property type="match status" value="1"/>
</dbReference>
<evidence type="ECO:0000313" key="2">
    <source>
        <dbReference type="EMBL" id="ADI01561.1"/>
    </source>
</evidence>
<dbReference type="EMBL" id="CP002048">
    <property type="protein sequence ID" value="ADI01561.1"/>
    <property type="molecule type" value="Genomic_DNA"/>
</dbReference>
<reference evidence="2 3" key="2">
    <citation type="journal article" date="2010" name="Stand. Genomic Sci.">
        <title>Complete genome sequence of Syntrophothermus lipocalidus type strain (TGB-C1).</title>
        <authorList>
            <person name="Djao O.D."/>
            <person name="Zhang X."/>
            <person name="Lucas S."/>
            <person name="Lapidus A."/>
            <person name="Del Rio T.G."/>
            <person name="Nolan M."/>
            <person name="Tice H."/>
            <person name="Cheng J.F."/>
            <person name="Han C."/>
            <person name="Tapia R."/>
            <person name="Goodwin L."/>
            <person name="Pitluck S."/>
            <person name="Liolios K."/>
            <person name="Ivanova N."/>
            <person name="Mavromatis K."/>
            <person name="Mikhailova N."/>
            <person name="Ovchinnikova G."/>
            <person name="Pati A."/>
            <person name="Brambilla E."/>
            <person name="Chen A."/>
            <person name="Palaniappan K."/>
            <person name="Land M."/>
            <person name="Hauser L."/>
            <person name="Chang Y.J."/>
            <person name="Jeffries C.D."/>
            <person name="Rohde M."/>
            <person name="Sikorski J."/>
            <person name="Spring S."/>
            <person name="Goker M."/>
            <person name="Detter J.C."/>
            <person name="Woyke T."/>
            <person name="Bristow J."/>
            <person name="Eisen J.A."/>
            <person name="Markowitz V."/>
            <person name="Hugenholtz P."/>
            <person name="Kyrpides N.C."/>
            <person name="Klenk H.P."/>
        </authorList>
    </citation>
    <scope>NUCLEOTIDE SEQUENCE [LARGE SCALE GENOMIC DNA]</scope>
    <source>
        <strain evidence="3">DSM 12680 / TGB-C1</strain>
    </source>
</reference>
<dbReference type="InterPro" id="IPR004013">
    <property type="entry name" value="PHP_dom"/>
</dbReference>
<keyword evidence="3" id="KW-1185">Reference proteome</keyword>
<feature type="domain" description="Polymerase/histidinol phosphatase N-terminal" evidence="1">
    <location>
        <begin position="6"/>
        <end position="68"/>
    </location>
</feature>